<evidence type="ECO:0000313" key="1">
    <source>
        <dbReference type="EMBL" id="CAG8655231.1"/>
    </source>
</evidence>
<reference evidence="1" key="1">
    <citation type="submission" date="2021-06" db="EMBL/GenBank/DDBJ databases">
        <authorList>
            <person name="Kallberg Y."/>
            <person name="Tangrot J."/>
            <person name="Rosling A."/>
        </authorList>
    </citation>
    <scope>NUCLEOTIDE SEQUENCE</scope>
    <source>
        <strain evidence="1">CL356</strain>
    </source>
</reference>
<protein>
    <submittedName>
        <fullName evidence="1">16353_t:CDS:1</fullName>
    </submittedName>
</protein>
<name>A0ACA9NMR9_9GLOM</name>
<comment type="caution">
    <text evidence="1">The sequence shown here is derived from an EMBL/GenBank/DDBJ whole genome shotgun (WGS) entry which is preliminary data.</text>
</comment>
<sequence>MDSTTDSFDSARVTEEQKQHLITSKEQSQTRDPTLKLRISEFDPLANTKEAENGEKKDTRLIDNQSLSEEEPKTQEESSNPQTLDSSSNNNINR</sequence>
<accession>A0ACA9NMR9</accession>
<feature type="non-terminal residue" evidence="1">
    <location>
        <position position="94"/>
    </location>
</feature>
<gene>
    <name evidence="1" type="ORF">ACOLOM_LOCUS8378</name>
</gene>
<keyword evidence="2" id="KW-1185">Reference proteome</keyword>
<organism evidence="1 2">
    <name type="scientific">Acaulospora colombiana</name>
    <dbReference type="NCBI Taxonomy" id="27376"/>
    <lineage>
        <taxon>Eukaryota</taxon>
        <taxon>Fungi</taxon>
        <taxon>Fungi incertae sedis</taxon>
        <taxon>Mucoromycota</taxon>
        <taxon>Glomeromycotina</taxon>
        <taxon>Glomeromycetes</taxon>
        <taxon>Diversisporales</taxon>
        <taxon>Acaulosporaceae</taxon>
        <taxon>Acaulospora</taxon>
    </lineage>
</organism>
<evidence type="ECO:0000313" key="2">
    <source>
        <dbReference type="Proteomes" id="UP000789525"/>
    </source>
</evidence>
<dbReference type="EMBL" id="CAJVPT010021483">
    <property type="protein sequence ID" value="CAG8655231.1"/>
    <property type="molecule type" value="Genomic_DNA"/>
</dbReference>
<proteinExistence type="predicted"/>
<dbReference type="Proteomes" id="UP000789525">
    <property type="component" value="Unassembled WGS sequence"/>
</dbReference>